<dbReference type="PANTHER" id="PTHR43025:SF3">
    <property type="entry name" value="MONOGALACTOSYLDIACYLGLYCEROL SYNTHASE 1, CHLOROPLASTIC"/>
    <property type="match status" value="1"/>
</dbReference>
<dbReference type="PANTHER" id="PTHR43025">
    <property type="entry name" value="MONOGALACTOSYLDIACYLGLYCEROL SYNTHASE"/>
    <property type="match status" value="1"/>
</dbReference>
<sequence length="384" mass="41111">MNKVLVVSAEMGEGHNATGRALQDAIGRLWPRATVSWLDTLDVMGRGVGPLFRWIYVSNVQTTPWLYEFFYRSLWRYRWFAATSKRFVAAWCGRRLAREVTRQRPDLVISTYPLGTAGLEWLRRHGKLPVPIGAWISDFAPHPFWVYGDIDLNLVMHECAIEPALRCVPGASVAVSAPPVRAEFKPGDAEAARARLGLPAGAFIALVSCGSLGFGDVGDAAKELLDAHPDVVPVVVCGRNEALLRRLRPLADREPRLRLLGWTDQMAEYTVAADVVVTNAGGATGLEALACGRPVLMHRPIAAHGRANATLMAEAGLAMVCAHDGELAAAVRSLIADPGQGKAMAEAAIRHCTTTGDLTEGLLALAATAAVPSGTRPAGLDTSG</sequence>
<comment type="similarity">
    <text evidence="2">Belongs to the glycosyltransferase 28 family.</text>
</comment>
<protein>
    <submittedName>
        <fullName evidence="7">Processive diacylglycerol beta-glucosyltransferase</fullName>
    </submittedName>
</protein>
<organism evidence="7 8">
    <name type="scientific">Amycolatopsis taiwanensis</name>
    <dbReference type="NCBI Taxonomy" id="342230"/>
    <lineage>
        <taxon>Bacteria</taxon>
        <taxon>Bacillati</taxon>
        <taxon>Actinomycetota</taxon>
        <taxon>Actinomycetes</taxon>
        <taxon>Pseudonocardiales</taxon>
        <taxon>Pseudonocardiaceae</taxon>
        <taxon>Amycolatopsis</taxon>
    </lineage>
</organism>
<evidence type="ECO:0000256" key="2">
    <source>
        <dbReference type="ARBA" id="ARBA00006962"/>
    </source>
</evidence>
<dbReference type="RefSeq" id="WP_285487326.1">
    <property type="nucleotide sequence ID" value="NZ_BSTI01000006.1"/>
</dbReference>
<evidence type="ECO:0000313" key="8">
    <source>
        <dbReference type="Proteomes" id="UP001165136"/>
    </source>
</evidence>
<accession>A0A9W6QZU1</accession>
<keyword evidence="8" id="KW-1185">Reference proteome</keyword>
<feature type="domain" description="Diacylglycerol glucosyltransferase N-terminal" evidence="6">
    <location>
        <begin position="34"/>
        <end position="165"/>
    </location>
</feature>
<dbReference type="Pfam" id="PF06925">
    <property type="entry name" value="MGDG_synth"/>
    <property type="match status" value="1"/>
</dbReference>
<dbReference type="InterPro" id="IPR050519">
    <property type="entry name" value="Glycosyltransf_28_UgtP"/>
</dbReference>
<dbReference type="Gene3D" id="3.40.50.2000">
    <property type="entry name" value="Glycogen Phosphorylase B"/>
    <property type="match status" value="1"/>
</dbReference>
<evidence type="ECO:0000256" key="4">
    <source>
        <dbReference type="ARBA" id="ARBA00022679"/>
    </source>
</evidence>
<dbReference type="EMBL" id="BSTI01000006">
    <property type="protein sequence ID" value="GLY66569.1"/>
    <property type="molecule type" value="Genomic_DNA"/>
</dbReference>
<dbReference type="AlphaFoldDB" id="A0A9W6QZU1"/>
<dbReference type="Proteomes" id="UP001165136">
    <property type="component" value="Unassembled WGS sequence"/>
</dbReference>
<comment type="caution">
    <text evidence="7">The sequence shown here is derived from an EMBL/GenBank/DDBJ whole genome shotgun (WGS) entry which is preliminary data.</text>
</comment>
<dbReference type="SUPFAM" id="SSF53756">
    <property type="entry name" value="UDP-Glycosyltransferase/glycogen phosphorylase"/>
    <property type="match status" value="1"/>
</dbReference>
<proteinExistence type="inferred from homology"/>
<comment type="subcellular location">
    <subcellularLocation>
        <location evidence="1">Membrane</location>
    </subcellularLocation>
</comment>
<name>A0A9W6QZU1_9PSEU</name>
<dbReference type="GO" id="GO:0016020">
    <property type="term" value="C:membrane"/>
    <property type="evidence" value="ECO:0007669"/>
    <property type="project" value="UniProtKB-SubCell"/>
</dbReference>
<dbReference type="GO" id="GO:0009247">
    <property type="term" value="P:glycolipid biosynthetic process"/>
    <property type="evidence" value="ECO:0007669"/>
    <property type="project" value="InterPro"/>
</dbReference>
<dbReference type="InterPro" id="IPR007235">
    <property type="entry name" value="Glyco_trans_28_C"/>
</dbReference>
<reference evidence="7" key="1">
    <citation type="submission" date="2023-03" db="EMBL/GenBank/DDBJ databases">
        <title>Amycolatopsis taiwanensis NBRC 103393.</title>
        <authorList>
            <person name="Ichikawa N."/>
            <person name="Sato H."/>
            <person name="Tonouchi N."/>
        </authorList>
    </citation>
    <scope>NUCLEOTIDE SEQUENCE</scope>
    <source>
        <strain evidence="7">NBRC 103393</strain>
    </source>
</reference>
<evidence type="ECO:0000259" key="5">
    <source>
        <dbReference type="Pfam" id="PF04101"/>
    </source>
</evidence>
<gene>
    <name evidence="7" type="primary">ugtP</name>
    <name evidence="7" type="ORF">Atai01_31880</name>
</gene>
<evidence type="ECO:0000313" key="7">
    <source>
        <dbReference type="EMBL" id="GLY66569.1"/>
    </source>
</evidence>
<dbReference type="Pfam" id="PF04101">
    <property type="entry name" value="Glyco_tran_28_C"/>
    <property type="match status" value="1"/>
</dbReference>
<keyword evidence="4" id="KW-0808">Transferase</keyword>
<evidence type="ECO:0000256" key="3">
    <source>
        <dbReference type="ARBA" id="ARBA00022676"/>
    </source>
</evidence>
<dbReference type="GO" id="GO:0016758">
    <property type="term" value="F:hexosyltransferase activity"/>
    <property type="evidence" value="ECO:0007669"/>
    <property type="project" value="InterPro"/>
</dbReference>
<feature type="domain" description="Glycosyl transferase family 28 C-terminal" evidence="5">
    <location>
        <begin position="205"/>
        <end position="348"/>
    </location>
</feature>
<dbReference type="InterPro" id="IPR009695">
    <property type="entry name" value="Diacylglyc_glucosyltr_N"/>
</dbReference>
<keyword evidence="3" id="KW-0328">Glycosyltransferase</keyword>
<evidence type="ECO:0000256" key="1">
    <source>
        <dbReference type="ARBA" id="ARBA00004370"/>
    </source>
</evidence>
<evidence type="ECO:0000259" key="6">
    <source>
        <dbReference type="Pfam" id="PF06925"/>
    </source>
</evidence>